<protein>
    <recommendedName>
        <fullName evidence="4">Fimbrillin family protein</fullName>
    </recommendedName>
</protein>
<feature type="chain" id="PRO_5003161367" description="Fimbrillin family protein" evidence="1">
    <location>
        <begin position="23"/>
        <end position="347"/>
    </location>
</feature>
<gene>
    <name evidence="2" type="ORF">BACCELL_00637</name>
</gene>
<evidence type="ECO:0000313" key="2">
    <source>
        <dbReference type="EMBL" id="EEF91738.1"/>
    </source>
</evidence>
<dbReference type="Gene3D" id="2.60.40.2630">
    <property type="match status" value="1"/>
</dbReference>
<accession>E2N8P2</accession>
<proteinExistence type="predicted"/>
<comment type="caution">
    <text evidence="2">The sequence shown here is derived from an EMBL/GenBank/DDBJ whole genome shotgun (WGS) entry which is preliminary data.</text>
</comment>
<evidence type="ECO:0000256" key="1">
    <source>
        <dbReference type="SAM" id="SignalP"/>
    </source>
</evidence>
<dbReference type="Pfam" id="PF13149">
    <property type="entry name" value="Mfa_like_1"/>
    <property type="match status" value="1"/>
</dbReference>
<organism evidence="2 3">
    <name type="scientific">Bacteroides cellulosilyticus DSM 14838</name>
    <dbReference type="NCBI Taxonomy" id="537012"/>
    <lineage>
        <taxon>Bacteria</taxon>
        <taxon>Pseudomonadati</taxon>
        <taxon>Bacteroidota</taxon>
        <taxon>Bacteroidia</taxon>
        <taxon>Bacteroidales</taxon>
        <taxon>Bacteroidaceae</taxon>
        <taxon>Bacteroides</taxon>
    </lineage>
</organism>
<reference evidence="2 3" key="2">
    <citation type="submission" date="2009-01" db="EMBL/GenBank/DDBJ databases">
        <title>Draft genome sequence of Bacteroides cellulosilyticus (DSM 14838).</title>
        <authorList>
            <person name="Sudarsanam P."/>
            <person name="Ley R."/>
            <person name="Guruge J."/>
            <person name="Turnbaugh P.J."/>
            <person name="Mahowald M."/>
            <person name="Liep D."/>
            <person name="Gordon J."/>
        </authorList>
    </citation>
    <scope>NUCLEOTIDE SEQUENCE [LARGE SCALE GENOMIC DNA]</scope>
    <source>
        <strain evidence="2 3">DSM 14838</strain>
    </source>
</reference>
<dbReference type="InterPro" id="IPR042278">
    <property type="entry name" value="Mfa-like_1_N"/>
</dbReference>
<dbReference type="Gene3D" id="2.60.40.2620">
    <property type="entry name" value="Fimbrillin-like"/>
    <property type="match status" value="1"/>
</dbReference>
<dbReference type="AlphaFoldDB" id="E2N8P2"/>
<dbReference type="Proteomes" id="UP000003711">
    <property type="component" value="Unassembled WGS sequence"/>
</dbReference>
<dbReference type="PROSITE" id="PS51257">
    <property type="entry name" value="PROKAR_LIPOPROTEIN"/>
    <property type="match status" value="1"/>
</dbReference>
<dbReference type="HOGENOM" id="CLU_798436_0_0_10"/>
<dbReference type="InterPro" id="IPR025049">
    <property type="entry name" value="Mfa-like_1"/>
</dbReference>
<dbReference type="CDD" id="cd13120">
    <property type="entry name" value="BF2867_like_N"/>
    <property type="match status" value="1"/>
</dbReference>
<dbReference type="EMBL" id="ACCH01000062">
    <property type="protein sequence ID" value="EEF91738.1"/>
    <property type="molecule type" value="Genomic_DNA"/>
</dbReference>
<name>E2N8P2_9BACE</name>
<keyword evidence="1" id="KW-0732">Signal</keyword>
<evidence type="ECO:0000313" key="3">
    <source>
        <dbReference type="Proteomes" id="UP000003711"/>
    </source>
</evidence>
<evidence type="ECO:0008006" key="4">
    <source>
        <dbReference type="Google" id="ProtNLM"/>
    </source>
</evidence>
<feature type="signal peptide" evidence="1">
    <location>
        <begin position="1"/>
        <end position="22"/>
    </location>
</feature>
<reference evidence="2 3" key="1">
    <citation type="submission" date="2008-12" db="EMBL/GenBank/DDBJ databases">
        <authorList>
            <person name="Fulton L."/>
            <person name="Clifton S."/>
            <person name="Fulton B."/>
            <person name="Xu J."/>
            <person name="Minx P."/>
            <person name="Pepin K.H."/>
            <person name="Johnson M."/>
            <person name="Bhonagiri V."/>
            <person name="Nash W.E."/>
            <person name="Mardis E.R."/>
            <person name="Wilson R.K."/>
        </authorList>
    </citation>
    <scope>NUCLEOTIDE SEQUENCE [LARGE SCALE GENOMIC DNA]</scope>
    <source>
        <strain evidence="2 3">DSM 14838</strain>
    </source>
</reference>
<sequence>MYMKTKNLLIALTMTTAMTAMSACSNNENEPQVVDITKPIEIDFGIGQAAVTTQTRMTPATPGADGQTDKWASTDQVSVTIASKTGTESGEVSLTDNTYKATTTFEMNGSWALVSSAKAIYWQDTQYIHTFYAYYPTSANLGTGSGNDLIIDLPTDNSATPTCIDNSTLAKLNECNILFGKASMKATTSVEIGMSHSMSQIYFTVEPGDGYNTNGTDMPTIASAEILSASGLSVGGTFDPNNGKVTADAAVAGAKSIKPYRKTGNHWFAVVMPGQTFSKDKELIRFTTDDGTTYTYTLDTAGDITCAANKSYNFTLKLNKKSVTLGSFNVAAWDKENKTGGAGMDIQ</sequence>